<feature type="compositionally biased region" description="Basic and acidic residues" evidence="8">
    <location>
        <begin position="17"/>
        <end position="35"/>
    </location>
</feature>
<dbReference type="EMBL" id="UYYG01001154">
    <property type="protein sequence ID" value="VDN56029.1"/>
    <property type="molecule type" value="Genomic_DNA"/>
</dbReference>
<dbReference type="GO" id="GO:0045944">
    <property type="term" value="P:positive regulation of transcription by RNA polymerase II"/>
    <property type="evidence" value="ECO:0007669"/>
    <property type="project" value="TreeGrafter"/>
</dbReference>
<keyword evidence="3" id="KW-0238">DNA-binding</keyword>
<dbReference type="PROSITE" id="PS50888">
    <property type="entry name" value="BHLH"/>
    <property type="match status" value="1"/>
</dbReference>
<keyword evidence="12" id="KW-1185">Reference proteome</keyword>
<protein>
    <submittedName>
        <fullName evidence="13">BHLH domain-containing protein</fullName>
    </submittedName>
</protein>
<evidence type="ECO:0000313" key="10">
    <source>
        <dbReference type="EMBL" id="VDN56029.1"/>
    </source>
</evidence>
<keyword evidence="6" id="KW-0539">Nucleus</keyword>
<feature type="coiled-coil region" evidence="7">
    <location>
        <begin position="215"/>
        <end position="242"/>
    </location>
</feature>
<dbReference type="InterPro" id="IPR036638">
    <property type="entry name" value="HLH_DNA-bd_sf"/>
</dbReference>
<dbReference type="GO" id="GO:0003677">
    <property type="term" value="F:DNA binding"/>
    <property type="evidence" value="ECO:0007669"/>
    <property type="project" value="UniProtKB-KW"/>
</dbReference>
<dbReference type="GO" id="GO:0046983">
    <property type="term" value="F:protein dimerization activity"/>
    <property type="evidence" value="ECO:0007669"/>
    <property type="project" value="InterPro"/>
</dbReference>
<evidence type="ECO:0000313" key="12">
    <source>
        <dbReference type="Proteomes" id="UP000274756"/>
    </source>
</evidence>
<dbReference type="OrthoDB" id="8964853at2759"/>
<dbReference type="GO" id="GO:0003700">
    <property type="term" value="F:DNA-binding transcription factor activity"/>
    <property type="evidence" value="ECO:0007669"/>
    <property type="project" value="TreeGrafter"/>
</dbReference>
<dbReference type="SMART" id="SM00353">
    <property type="entry name" value="HLH"/>
    <property type="match status" value="1"/>
</dbReference>
<comment type="similarity">
    <text evidence="1">Belongs to the MAX family.</text>
</comment>
<evidence type="ECO:0000313" key="11">
    <source>
        <dbReference type="Proteomes" id="UP000038040"/>
    </source>
</evidence>
<evidence type="ECO:0000313" key="13">
    <source>
        <dbReference type="WBParaSite" id="DME_0000164201-mRNA-1"/>
    </source>
</evidence>
<feature type="region of interest" description="Disordered" evidence="8">
    <location>
        <begin position="1"/>
        <end position="35"/>
    </location>
</feature>
<evidence type="ECO:0000256" key="4">
    <source>
        <dbReference type="ARBA" id="ARBA00023159"/>
    </source>
</evidence>
<evidence type="ECO:0000256" key="8">
    <source>
        <dbReference type="SAM" id="MobiDB-lite"/>
    </source>
</evidence>
<accession>A0A0N4U4D8</accession>
<sequence>MELSDSEDAKSGPSSVDLKKDARAQHNALERRRRDNIKEMYGALKEALPEMYNERPLPHHSILTGSANWDATVQLSEKAAKAQILENPDYRVLRRITTTARQKSLLEQDGLENGDGGFDSKAPVKAIKDRIVTWKEFFETKLIHDTLSVIPCRTDSPVEPYVCNCEKEIISVIHKLKANKTPGEELSFLAHLQQISRAAILKKSIDVITARSQYIEQTRREANVLEAENARLLLELQALRSDNENSTLASIVPYRVKADEEMGESSSMGVTKEIFEQQKRHDLDPILTNRHFWHFMTEKEQLEFLMKREVQINRGIVASNEPNAGPSSFILRNNESVTHIPPPKKRKFDGNSAMLGNI</sequence>
<evidence type="ECO:0000256" key="6">
    <source>
        <dbReference type="ARBA" id="ARBA00023242"/>
    </source>
</evidence>
<keyword evidence="7" id="KW-0175">Coiled coil</keyword>
<evidence type="ECO:0000259" key="9">
    <source>
        <dbReference type="PROSITE" id="PS50888"/>
    </source>
</evidence>
<dbReference type="Proteomes" id="UP000038040">
    <property type="component" value="Unplaced"/>
</dbReference>
<keyword evidence="2" id="KW-0805">Transcription regulation</keyword>
<name>A0A0N4U4D8_DRAME</name>
<evidence type="ECO:0000256" key="1">
    <source>
        <dbReference type="ARBA" id="ARBA00007628"/>
    </source>
</evidence>
<gene>
    <name evidence="10" type="ORF">DME_LOCUS6002</name>
</gene>
<dbReference type="Gene3D" id="4.10.280.10">
    <property type="entry name" value="Helix-loop-helix DNA-binding domain"/>
    <property type="match status" value="1"/>
</dbReference>
<evidence type="ECO:0000256" key="7">
    <source>
        <dbReference type="SAM" id="Coils"/>
    </source>
</evidence>
<reference evidence="13" key="1">
    <citation type="submission" date="2017-02" db="UniProtKB">
        <authorList>
            <consortium name="WormBaseParasite"/>
        </authorList>
    </citation>
    <scope>IDENTIFICATION</scope>
</reference>
<organism evidence="11 13">
    <name type="scientific">Dracunculus medinensis</name>
    <name type="common">Guinea worm</name>
    <dbReference type="NCBI Taxonomy" id="318479"/>
    <lineage>
        <taxon>Eukaryota</taxon>
        <taxon>Metazoa</taxon>
        <taxon>Ecdysozoa</taxon>
        <taxon>Nematoda</taxon>
        <taxon>Chromadorea</taxon>
        <taxon>Rhabditida</taxon>
        <taxon>Spirurina</taxon>
        <taxon>Dracunculoidea</taxon>
        <taxon>Dracunculidae</taxon>
        <taxon>Dracunculus</taxon>
    </lineage>
</organism>
<dbReference type="Proteomes" id="UP000274756">
    <property type="component" value="Unassembled WGS sequence"/>
</dbReference>
<feature type="domain" description="BHLH" evidence="9">
    <location>
        <begin position="21"/>
        <end position="73"/>
    </location>
</feature>
<dbReference type="WBParaSite" id="DME_0000164201-mRNA-1">
    <property type="protein sequence ID" value="DME_0000164201-mRNA-1"/>
    <property type="gene ID" value="DME_0000164201"/>
</dbReference>
<evidence type="ECO:0000256" key="5">
    <source>
        <dbReference type="ARBA" id="ARBA00023163"/>
    </source>
</evidence>
<proteinExistence type="inferred from homology"/>
<dbReference type="STRING" id="318479.A0A0N4U4D8"/>
<dbReference type="InterPro" id="IPR011598">
    <property type="entry name" value="bHLH_dom"/>
</dbReference>
<keyword evidence="5" id="KW-0804">Transcription</keyword>
<dbReference type="Pfam" id="PF00010">
    <property type="entry name" value="HLH"/>
    <property type="match status" value="1"/>
</dbReference>
<dbReference type="SUPFAM" id="SSF47459">
    <property type="entry name" value="HLH, helix-loop-helix DNA-binding domain"/>
    <property type="match status" value="1"/>
</dbReference>
<evidence type="ECO:0000256" key="3">
    <source>
        <dbReference type="ARBA" id="ARBA00023125"/>
    </source>
</evidence>
<dbReference type="PANTHER" id="PTHR10328">
    <property type="entry name" value="PROTEIN MAX MYC-ASSOCIATED FACTOR X"/>
    <property type="match status" value="1"/>
</dbReference>
<dbReference type="GO" id="GO:0090575">
    <property type="term" value="C:RNA polymerase II transcription regulator complex"/>
    <property type="evidence" value="ECO:0007669"/>
    <property type="project" value="TreeGrafter"/>
</dbReference>
<keyword evidence="4" id="KW-0010">Activator</keyword>
<reference evidence="10 12" key="2">
    <citation type="submission" date="2018-11" db="EMBL/GenBank/DDBJ databases">
        <authorList>
            <consortium name="Pathogen Informatics"/>
        </authorList>
    </citation>
    <scope>NUCLEOTIDE SEQUENCE [LARGE SCALE GENOMIC DNA]</scope>
</reference>
<evidence type="ECO:0000256" key="2">
    <source>
        <dbReference type="ARBA" id="ARBA00023015"/>
    </source>
</evidence>
<dbReference type="PANTHER" id="PTHR10328:SF3">
    <property type="entry name" value="PROTEIN MAX"/>
    <property type="match status" value="1"/>
</dbReference>
<dbReference type="AlphaFoldDB" id="A0A0N4U4D8"/>